<organism evidence="3 4">
    <name type="scientific">Kangsaoukella pontilimi</name>
    <dbReference type="NCBI Taxonomy" id="2691042"/>
    <lineage>
        <taxon>Bacteria</taxon>
        <taxon>Pseudomonadati</taxon>
        <taxon>Pseudomonadota</taxon>
        <taxon>Alphaproteobacteria</taxon>
        <taxon>Rhodobacterales</taxon>
        <taxon>Paracoccaceae</taxon>
        <taxon>Kangsaoukella</taxon>
    </lineage>
</organism>
<evidence type="ECO:0000259" key="2">
    <source>
        <dbReference type="Pfam" id="PF01478"/>
    </source>
</evidence>
<protein>
    <recommendedName>
        <fullName evidence="2">Prepilin type IV endopeptidase peptidase domain-containing protein</fullName>
    </recommendedName>
</protein>
<feature type="transmembrane region" description="Helical" evidence="1">
    <location>
        <begin position="21"/>
        <end position="40"/>
    </location>
</feature>
<name>A0A7C9IUE7_9RHOB</name>
<accession>A0A7C9IUE7</accession>
<feature type="domain" description="Prepilin type IV endopeptidase peptidase" evidence="2">
    <location>
        <begin position="51"/>
        <end position="152"/>
    </location>
</feature>
<dbReference type="Proteomes" id="UP000480350">
    <property type="component" value="Unassembled WGS sequence"/>
</dbReference>
<reference evidence="3 4" key="2">
    <citation type="submission" date="2020-03" db="EMBL/GenBank/DDBJ databases">
        <title>Kangsaoukella pontilimi gen. nov., sp. nov., a new member of the family Rhodobacteraceae isolated from a tidal mudflat.</title>
        <authorList>
            <person name="Kim I.S."/>
        </authorList>
    </citation>
    <scope>NUCLEOTIDE SEQUENCE [LARGE SCALE GENOMIC DNA]</scope>
    <source>
        <strain evidence="3 4">GH1-50</strain>
    </source>
</reference>
<dbReference type="GO" id="GO:0016020">
    <property type="term" value="C:membrane"/>
    <property type="evidence" value="ECO:0007669"/>
    <property type="project" value="InterPro"/>
</dbReference>
<feature type="transmembrane region" description="Helical" evidence="1">
    <location>
        <begin position="162"/>
        <end position="179"/>
    </location>
</feature>
<feature type="transmembrane region" description="Helical" evidence="1">
    <location>
        <begin position="125"/>
        <end position="150"/>
    </location>
</feature>
<evidence type="ECO:0000256" key="1">
    <source>
        <dbReference type="SAM" id="Phobius"/>
    </source>
</evidence>
<gene>
    <name evidence="3" type="ORF">GQ651_18010</name>
</gene>
<evidence type="ECO:0000313" key="4">
    <source>
        <dbReference type="Proteomes" id="UP000480350"/>
    </source>
</evidence>
<keyword evidence="1" id="KW-1133">Transmembrane helix</keyword>
<feature type="transmembrane region" description="Helical" evidence="1">
    <location>
        <begin position="46"/>
        <end position="64"/>
    </location>
</feature>
<feature type="transmembrane region" description="Helical" evidence="1">
    <location>
        <begin position="76"/>
        <end position="105"/>
    </location>
</feature>
<dbReference type="Pfam" id="PF01478">
    <property type="entry name" value="Peptidase_A24"/>
    <property type="match status" value="1"/>
</dbReference>
<sequence>MMHMNGSFGVVRDIRRAVRDLIGAGFLAAGIAGGIVILGGGGEGSALAAAIFFGLLAALAVFDARTETVPDVLTLSLILSGLVTTSAMGGALGLHAVPALGLLAVGVLQGWYTDDRGAIGSGDTLLFAGVTAWLGPWLMADVLILAAILLGVQCILMRRTTGAFAPALALAAAIVWFGGPIL</sequence>
<reference evidence="3 4" key="1">
    <citation type="submission" date="2019-12" db="EMBL/GenBank/DDBJ databases">
        <authorList>
            <person name="Lee S.D."/>
        </authorList>
    </citation>
    <scope>NUCLEOTIDE SEQUENCE [LARGE SCALE GENOMIC DNA]</scope>
    <source>
        <strain evidence="3 4">GH1-50</strain>
    </source>
</reference>
<dbReference type="InterPro" id="IPR000045">
    <property type="entry name" value="Prepilin_IV_endopep_pep"/>
</dbReference>
<evidence type="ECO:0000313" key="3">
    <source>
        <dbReference type="EMBL" id="MXQ09745.1"/>
    </source>
</evidence>
<proteinExistence type="predicted"/>
<dbReference type="EMBL" id="WUPT01000005">
    <property type="protein sequence ID" value="MXQ09745.1"/>
    <property type="molecule type" value="Genomic_DNA"/>
</dbReference>
<dbReference type="Gene3D" id="1.20.120.1220">
    <property type="match status" value="1"/>
</dbReference>
<keyword evidence="1" id="KW-0812">Transmembrane</keyword>
<dbReference type="AlphaFoldDB" id="A0A7C9IUE7"/>
<keyword evidence="1" id="KW-0472">Membrane</keyword>
<dbReference type="RefSeq" id="WP_160765671.1">
    <property type="nucleotide sequence ID" value="NZ_WUPT01000005.1"/>
</dbReference>
<dbReference type="GO" id="GO:0004190">
    <property type="term" value="F:aspartic-type endopeptidase activity"/>
    <property type="evidence" value="ECO:0007669"/>
    <property type="project" value="InterPro"/>
</dbReference>
<keyword evidence="4" id="KW-1185">Reference proteome</keyword>
<comment type="caution">
    <text evidence="3">The sequence shown here is derived from an EMBL/GenBank/DDBJ whole genome shotgun (WGS) entry which is preliminary data.</text>
</comment>